<name>A0AAV6FEG2_9TELE</name>
<proteinExistence type="predicted"/>
<evidence type="ECO:0000313" key="1">
    <source>
        <dbReference type="EMBL" id="KAG5261068.1"/>
    </source>
</evidence>
<accession>A0AAV6FEG2</accession>
<dbReference type="AlphaFoldDB" id="A0AAV6FEG2"/>
<sequence>MCGNTSKMSSHHKKEHIPKHVFVYNHDVEARINPYPGFEKVVSWIAIPLHRFDVMSWPSLNVLYCNILWTSAKLHSCLEIKTEKKTHNLVEMQLQILDGLSKEVTALHCESLCLGHTSSQITTQAQGETQCMVRTVVYCSRLG</sequence>
<dbReference type="EMBL" id="JADWDJ010000024">
    <property type="protein sequence ID" value="KAG5261068.1"/>
    <property type="molecule type" value="Genomic_DNA"/>
</dbReference>
<organism evidence="1 2">
    <name type="scientific">Alosa alosa</name>
    <name type="common">allis shad</name>
    <dbReference type="NCBI Taxonomy" id="278164"/>
    <lineage>
        <taxon>Eukaryota</taxon>
        <taxon>Metazoa</taxon>
        <taxon>Chordata</taxon>
        <taxon>Craniata</taxon>
        <taxon>Vertebrata</taxon>
        <taxon>Euteleostomi</taxon>
        <taxon>Actinopterygii</taxon>
        <taxon>Neopterygii</taxon>
        <taxon>Teleostei</taxon>
        <taxon>Clupei</taxon>
        <taxon>Clupeiformes</taxon>
        <taxon>Clupeoidei</taxon>
        <taxon>Clupeidae</taxon>
        <taxon>Alosa</taxon>
    </lineage>
</organism>
<keyword evidence="2" id="KW-1185">Reference proteome</keyword>
<comment type="caution">
    <text evidence="1">The sequence shown here is derived from an EMBL/GenBank/DDBJ whole genome shotgun (WGS) entry which is preliminary data.</text>
</comment>
<gene>
    <name evidence="1" type="ORF">AALO_G00299630</name>
</gene>
<reference evidence="1" key="1">
    <citation type="submission" date="2020-10" db="EMBL/GenBank/DDBJ databases">
        <title>Chromosome-scale genome assembly of the Allis shad, Alosa alosa.</title>
        <authorList>
            <person name="Margot Z."/>
            <person name="Christophe K."/>
            <person name="Cabau C."/>
            <person name="Louis A."/>
            <person name="Berthelot C."/>
            <person name="Parey E."/>
            <person name="Roest Crollius H."/>
            <person name="Montfort J."/>
            <person name="Robinson-Rechavi M."/>
            <person name="Bucao C."/>
            <person name="Bouchez O."/>
            <person name="Gislard M."/>
            <person name="Lluch J."/>
            <person name="Milhes M."/>
            <person name="Lampietro C."/>
            <person name="Lopez Roques C."/>
            <person name="Donnadieu C."/>
            <person name="Braasch I."/>
            <person name="Desvignes T."/>
            <person name="Postlethwait J."/>
            <person name="Bobe J."/>
            <person name="Guiguen Y."/>
        </authorList>
    </citation>
    <scope>NUCLEOTIDE SEQUENCE</scope>
    <source>
        <strain evidence="1">M-15738</strain>
        <tissue evidence="1">Blood</tissue>
    </source>
</reference>
<protein>
    <submittedName>
        <fullName evidence="1">Uncharacterized protein</fullName>
    </submittedName>
</protein>
<evidence type="ECO:0000313" key="2">
    <source>
        <dbReference type="Proteomes" id="UP000823561"/>
    </source>
</evidence>
<dbReference type="Proteomes" id="UP000823561">
    <property type="component" value="Chromosome 24"/>
</dbReference>